<dbReference type="PROSITE" id="PS50110">
    <property type="entry name" value="RESPONSE_REGULATORY"/>
    <property type="match status" value="1"/>
</dbReference>
<dbReference type="SUPFAM" id="SSF109604">
    <property type="entry name" value="HD-domain/PDEase-like"/>
    <property type="match status" value="1"/>
</dbReference>
<dbReference type="InterPro" id="IPR052020">
    <property type="entry name" value="Cyclic_di-GMP/3'3'-cGAMP_PDE"/>
</dbReference>
<keyword evidence="5" id="KW-1185">Reference proteome</keyword>
<feature type="modified residue" description="4-aspartylphosphate" evidence="1">
    <location>
        <position position="38"/>
    </location>
</feature>
<dbReference type="SMART" id="SM00471">
    <property type="entry name" value="HDc"/>
    <property type="match status" value="1"/>
</dbReference>
<dbReference type="InterPro" id="IPR001789">
    <property type="entry name" value="Sig_transdc_resp-reg_receiver"/>
</dbReference>
<organism evidence="4 5">
    <name type="scientific">Oceanospirillum sediminis</name>
    <dbReference type="NCBI Taxonomy" id="2760088"/>
    <lineage>
        <taxon>Bacteria</taxon>
        <taxon>Pseudomonadati</taxon>
        <taxon>Pseudomonadota</taxon>
        <taxon>Gammaproteobacteria</taxon>
        <taxon>Oceanospirillales</taxon>
        <taxon>Oceanospirillaceae</taxon>
        <taxon>Oceanospirillum</taxon>
    </lineage>
</organism>
<dbReference type="InterPro" id="IPR003607">
    <property type="entry name" value="HD/PDEase_dom"/>
</dbReference>
<name>A0A839IPJ0_9GAMM</name>
<proteinExistence type="predicted"/>
<evidence type="ECO:0000256" key="1">
    <source>
        <dbReference type="PROSITE-ProRule" id="PRU00169"/>
    </source>
</evidence>
<accession>A0A839IPJ0</accession>
<dbReference type="Gene3D" id="1.10.3210.10">
    <property type="entry name" value="Hypothetical protein af1432"/>
    <property type="match status" value="1"/>
</dbReference>
<dbReference type="PANTHER" id="PTHR45228">
    <property type="entry name" value="CYCLIC DI-GMP PHOSPHODIESTERASE TM_0186-RELATED"/>
    <property type="match status" value="1"/>
</dbReference>
<dbReference type="PROSITE" id="PS51832">
    <property type="entry name" value="HD_GYP"/>
    <property type="match status" value="1"/>
</dbReference>
<dbReference type="SMART" id="SM00448">
    <property type="entry name" value="REC"/>
    <property type="match status" value="1"/>
</dbReference>
<dbReference type="EMBL" id="JACJFM010000015">
    <property type="protein sequence ID" value="MBB1487423.1"/>
    <property type="molecule type" value="Genomic_DNA"/>
</dbReference>
<feature type="domain" description="HD-GYP" evidence="3">
    <location>
        <begin position="113"/>
        <end position="310"/>
    </location>
</feature>
<dbReference type="Pfam" id="PF00072">
    <property type="entry name" value="Response_reg"/>
    <property type="match status" value="1"/>
</dbReference>
<dbReference type="CDD" id="cd00077">
    <property type="entry name" value="HDc"/>
    <property type="match status" value="1"/>
</dbReference>
<comment type="caution">
    <text evidence="4">The sequence shown here is derived from an EMBL/GenBank/DDBJ whole genome shotgun (WGS) entry which is preliminary data.</text>
</comment>
<evidence type="ECO:0000313" key="5">
    <source>
        <dbReference type="Proteomes" id="UP000565262"/>
    </source>
</evidence>
<dbReference type="GO" id="GO:0008081">
    <property type="term" value="F:phosphoric diester hydrolase activity"/>
    <property type="evidence" value="ECO:0007669"/>
    <property type="project" value="UniProtKB-ARBA"/>
</dbReference>
<dbReference type="GO" id="GO:0000160">
    <property type="term" value="P:phosphorelay signal transduction system"/>
    <property type="evidence" value="ECO:0007669"/>
    <property type="project" value="InterPro"/>
</dbReference>
<gene>
    <name evidence="4" type="ORF">H4O21_12475</name>
</gene>
<dbReference type="SUPFAM" id="SSF52172">
    <property type="entry name" value="CheY-like"/>
    <property type="match status" value="1"/>
</dbReference>
<sequence length="314" mass="35433">MHILGNILGEYYKIYLAKEGSIACQLARKHQPDLILLDIMMPDLSGYDVIKRLKSDNTTSHIPVIFVTAMSDSQDEKVGFDHHAVDYITKPLNASIVKARVKTHLSLVKSEELNKARLEVIRCLGHAAEYKDNETGHHVIRMGEYSYILAKAIGLSLDDCELIRNAAPMHDIGKIGIPDKILLKPGKLDQDEWNIMKQHPVIGKNILGNQDSPLLNLAASIAYTHHEKWNGEGYPRGLKAQNIPLEGRIVTIADVFDALTSERPYKAAWSLEKTIQFFQDQAGQHFDPILVPLFLSRLELIMEVKNQWKEEGQL</sequence>
<dbReference type="PANTHER" id="PTHR45228:SF1">
    <property type="entry name" value="CYCLIC DI-GMP PHOSPHODIESTERASE TM_0186"/>
    <property type="match status" value="1"/>
</dbReference>
<evidence type="ECO:0000259" key="3">
    <source>
        <dbReference type="PROSITE" id="PS51832"/>
    </source>
</evidence>
<reference evidence="4 5" key="1">
    <citation type="submission" date="2020-08" db="EMBL/GenBank/DDBJ databases">
        <title>Oceanospirillum sp. nov. isolated from marine sediment.</title>
        <authorList>
            <person name="Ji X."/>
        </authorList>
    </citation>
    <scope>NUCLEOTIDE SEQUENCE [LARGE SCALE GENOMIC DNA]</scope>
    <source>
        <strain evidence="4 5">D5</strain>
    </source>
</reference>
<dbReference type="AlphaFoldDB" id="A0A839IPJ0"/>
<dbReference type="RefSeq" id="WP_182809205.1">
    <property type="nucleotide sequence ID" value="NZ_JACJFM010000015.1"/>
</dbReference>
<protein>
    <submittedName>
        <fullName evidence="4">HD domain-containing protein</fullName>
    </submittedName>
</protein>
<evidence type="ECO:0000259" key="2">
    <source>
        <dbReference type="PROSITE" id="PS50110"/>
    </source>
</evidence>
<keyword evidence="1" id="KW-0597">Phosphoprotein</keyword>
<dbReference type="InterPro" id="IPR011006">
    <property type="entry name" value="CheY-like_superfamily"/>
</dbReference>
<dbReference type="Proteomes" id="UP000565262">
    <property type="component" value="Unassembled WGS sequence"/>
</dbReference>
<dbReference type="Pfam" id="PF13487">
    <property type="entry name" value="HD_5"/>
    <property type="match status" value="1"/>
</dbReference>
<evidence type="ECO:0000313" key="4">
    <source>
        <dbReference type="EMBL" id="MBB1487423.1"/>
    </source>
</evidence>
<feature type="domain" description="Response regulatory" evidence="2">
    <location>
        <begin position="1"/>
        <end position="105"/>
    </location>
</feature>
<dbReference type="Gene3D" id="3.40.50.2300">
    <property type="match status" value="1"/>
</dbReference>
<dbReference type="InterPro" id="IPR037522">
    <property type="entry name" value="HD_GYP_dom"/>
</dbReference>